<feature type="compositionally biased region" description="Polar residues" evidence="1">
    <location>
        <begin position="56"/>
        <end position="65"/>
    </location>
</feature>
<gene>
    <name evidence="2" type="ORF">DR950_18290</name>
</gene>
<comment type="caution">
    <text evidence="2">The sequence shown here is derived from an EMBL/GenBank/DDBJ whole genome shotgun (WGS) entry which is preliminary data.</text>
</comment>
<evidence type="ECO:0000313" key="2">
    <source>
        <dbReference type="EMBL" id="RGD59483.1"/>
    </source>
</evidence>
<reference evidence="2 3" key="1">
    <citation type="submission" date="2018-08" db="EMBL/GenBank/DDBJ databases">
        <title>Diversity &amp; Physiological Properties of Lignin-Decomposing Actinobacteria from Soil.</title>
        <authorList>
            <person name="Roh S.G."/>
            <person name="Kim S.B."/>
        </authorList>
    </citation>
    <scope>NUCLEOTIDE SEQUENCE [LARGE SCALE GENOMIC DNA]</scope>
    <source>
        <strain evidence="2 3">MMS17-GH009</strain>
    </source>
</reference>
<proteinExistence type="predicted"/>
<sequence>MTMHQVTEDQVYEACHPLDEQRRIRILAVTGNRAEVETLGPGPARKRDILLNSLHPTATTANGQPRRTGYRLVEPPTERSPK</sequence>
<accession>A0A372ZUC1</accession>
<dbReference type="EMBL" id="QVIG01000001">
    <property type="protein sequence ID" value="RGD59483.1"/>
    <property type="molecule type" value="Genomic_DNA"/>
</dbReference>
<organism evidence="2 3">
    <name type="scientific">Kitasatospora xanthocidica</name>
    <dbReference type="NCBI Taxonomy" id="83382"/>
    <lineage>
        <taxon>Bacteria</taxon>
        <taxon>Bacillati</taxon>
        <taxon>Actinomycetota</taxon>
        <taxon>Actinomycetes</taxon>
        <taxon>Kitasatosporales</taxon>
        <taxon>Streptomycetaceae</taxon>
        <taxon>Kitasatospora</taxon>
    </lineage>
</organism>
<evidence type="ECO:0000256" key="1">
    <source>
        <dbReference type="SAM" id="MobiDB-lite"/>
    </source>
</evidence>
<evidence type="ECO:0000313" key="3">
    <source>
        <dbReference type="Proteomes" id="UP000263377"/>
    </source>
</evidence>
<feature type="region of interest" description="Disordered" evidence="1">
    <location>
        <begin position="56"/>
        <end position="82"/>
    </location>
</feature>
<name>A0A372ZUC1_9ACTN</name>
<protein>
    <submittedName>
        <fullName evidence="2">Uncharacterized protein</fullName>
    </submittedName>
</protein>
<dbReference type="AlphaFoldDB" id="A0A372ZUC1"/>
<keyword evidence="3" id="KW-1185">Reference proteome</keyword>
<dbReference type="Proteomes" id="UP000263377">
    <property type="component" value="Unassembled WGS sequence"/>
</dbReference>